<feature type="compositionally biased region" description="Basic residues" evidence="1">
    <location>
        <begin position="168"/>
        <end position="179"/>
    </location>
</feature>
<evidence type="ECO:0000313" key="3">
    <source>
        <dbReference type="Proteomes" id="UP000823388"/>
    </source>
</evidence>
<feature type="non-terminal residue" evidence="2">
    <location>
        <position position="1"/>
    </location>
</feature>
<organism evidence="2 3">
    <name type="scientific">Panicum virgatum</name>
    <name type="common">Blackwell switchgrass</name>
    <dbReference type="NCBI Taxonomy" id="38727"/>
    <lineage>
        <taxon>Eukaryota</taxon>
        <taxon>Viridiplantae</taxon>
        <taxon>Streptophyta</taxon>
        <taxon>Embryophyta</taxon>
        <taxon>Tracheophyta</taxon>
        <taxon>Spermatophyta</taxon>
        <taxon>Magnoliopsida</taxon>
        <taxon>Liliopsida</taxon>
        <taxon>Poales</taxon>
        <taxon>Poaceae</taxon>
        <taxon>PACMAD clade</taxon>
        <taxon>Panicoideae</taxon>
        <taxon>Panicodae</taxon>
        <taxon>Paniceae</taxon>
        <taxon>Panicinae</taxon>
        <taxon>Panicum</taxon>
        <taxon>Panicum sect. Hiantes</taxon>
    </lineage>
</organism>
<comment type="caution">
    <text evidence="2">The sequence shown here is derived from an EMBL/GenBank/DDBJ whole genome shotgun (WGS) entry which is preliminary data.</text>
</comment>
<dbReference type="AlphaFoldDB" id="A0A8T0QZ47"/>
<feature type="region of interest" description="Disordered" evidence="1">
    <location>
        <begin position="150"/>
        <end position="182"/>
    </location>
</feature>
<sequence>PYSSWGWNDPWAHTASYFRPYRVEYAAPKEPSCARQPYVENDHFKTKNRSRVENKKNVVKQIYVVKNDGRKGKCSDMNAIDEKPIHVLETSAIDGKGREKLSVDISNAKSEQSELKKPEIKKKSLLSRIEAKPSHPLELKQRNMACVPKGSIQTQDKDDGPAKGAMQFKKKRRSKRRSPNIRFAPNHQNYLSVHHPFDLPMSYTPMSWNSSYNMFGYPSCFNFDPCMPYGSLYHRGLSPNCYAY</sequence>
<evidence type="ECO:0000313" key="2">
    <source>
        <dbReference type="EMBL" id="KAG2578617.1"/>
    </source>
</evidence>
<dbReference type="EMBL" id="CM029048">
    <property type="protein sequence ID" value="KAG2578617.1"/>
    <property type="molecule type" value="Genomic_DNA"/>
</dbReference>
<reference evidence="2" key="1">
    <citation type="submission" date="2020-05" db="EMBL/GenBank/DDBJ databases">
        <title>WGS assembly of Panicum virgatum.</title>
        <authorList>
            <person name="Lovell J.T."/>
            <person name="Jenkins J."/>
            <person name="Shu S."/>
            <person name="Juenger T.E."/>
            <person name="Schmutz J."/>
        </authorList>
    </citation>
    <scope>NUCLEOTIDE SEQUENCE</scope>
    <source>
        <strain evidence="2">AP13</strain>
    </source>
</reference>
<dbReference type="Proteomes" id="UP000823388">
    <property type="component" value="Chromosome 6N"/>
</dbReference>
<keyword evidence="3" id="KW-1185">Reference proteome</keyword>
<accession>A0A8T0QZ47</accession>
<name>A0A8T0QZ47_PANVG</name>
<evidence type="ECO:0000256" key="1">
    <source>
        <dbReference type="SAM" id="MobiDB-lite"/>
    </source>
</evidence>
<gene>
    <name evidence="2" type="ORF">PVAP13_6NG121300</name>
</gene>
<proteinExistence type="predicted"/>
<protein>
    <submittedName>
        <fullName evidence="2">Uncharacterized protein</fullName>
    </submittedName>
</protein>